<evidence type="ECO:0000313" key="2">
    <source>
        <dbReference type="Proteomes" id="UP000179023"/>
    </source>
</evidence>
<dbReference type="AlphaFoldDB" id="A0A1G2KL71"/>
<sequence length="542" mass="63416">MKEEIRNCQNCKSEFIIEPADFTFYGKINMPPPTFCPECRRERRSCWRNERSLYKRKCNSPGHDEDIISVVSPDKPFSVYDDRFWWSDKWDPIEYGGEYDFSKPFFSQFREMLEQVPLISLSVTNMVNCSYCNVSADDKECYLISASDGNERVRYSNRTVFNKDSQDIYIGNHCELCYEIVNCRQCYKLFFGFNCNQCTDSAFLYNCTNCSNCFGCTNLRNKSYHIFNRPYPKEEYERKIKELNLESFSALRQLKEKHKSSTLESIHRFAHILKSANVSGDNVQYAKNCAFCFDVIGNPSAEDCKFVVWGGYNLKDSYDCGPGIGLNTELLYDSFDCGMSGSKLYFTSVVYGSHDIRYSINCHSSNNLFGCYGLRSKSYCILNKQYTKEEYETLIPRIIEHMNQMPYVDKKGRVYKYGEFFPPELSPFSYNETIAQEYFPLSAEAAAKAGYRWRDPEPRNYKIQIPNDQLPDHIKDVPDDIVGQVIECGHKGTCNEQCTEAFKIIPQELEFYRKMNLPLPRLCPNCRHYQRIKQRNPPKLWR</sequence>
<reference evidence="1 2" key="1">
    <citation type="journal article" date="2016" name="Nat. Commun.">
        <title>Thousands of microbial genomes shed light on interconnected biogeochemical processes in an aquifer system.</title>
        <authorList>
            <person name="Anantharaman K."/>
            <person name="Brown C.T."/>
            <person name="Hug L.A."/>
            <person name="Sharon I."/>
            <person name="Castelle C.J."/>
            <person name="Probst A.J."/>
            <person name="Thomas B.C."/>
            <person name="Singh A."/>
            <person name="Wilkins M.J."/>
            <person name="Karaoz U."/>
            <person name="Brodie E.L."/>
            <person name="Williams K.H."/>
            <person name="Hubbard S.S."/>
            <person name="Banfield J.F."/>
        </authorList>
    </citation>
    <scope>NUCLEOTIDE SEQUENCE [LARGE SCALE GENOMIC DNA]</scope>
</reference>
<protein>
    <submittedName>
        <fullName evidence="1">Uncharacterized protein</fullName>
    </submittedName>
</protein>
<evidence type="ECO:0000313" key="1">
    <source>
        <dbReference type="EMBL" id="OHA00180.1"/>
    </source>
</evidence>
<gene>
    <name evidence="1" type="ORF">A3C07_01350</name>
</gene>
<name>A0A1G2KL71_9BACT</name>
<feature type="non-terminal residue" evidence="1">
    <location>
        <position position="542"/>
    </location>
</feature>
<organism evidence="1 2">
    <name type="scientific">Candidatus Sungbacteria bacterium RIFCSPHIGHO2_02_FULL_47_11</name>
    <dbReference type="NCBI Taxonomy" id="1802270"/>
    <lineage>
        <taxon>Bacteria</taxon>
        <taxon>Candidatus Sungiibacteriota</taxon>
    </lineage>
</organism>
<accession>A0A1G2KL71</accession>
<dbReference type="EMBL" id="MHQI01000024">
    <property type="protein sequence ID" value="OHA00180.1"/>
    <property type="molecule type" value="Genomic_DNA"/>
</dbReference>
<comment type="caution">
    <text evidence="1">The sequence shown here is derived from an EMBL/GenBank/DDBJ whole genome shotgun (WGS) entry which is preliminary data.</text>
</comment>
<dbReference type="Proteomes" id="UP000179023">
    <property type="component" value="Unassembled WGS sequence"/>
</dbReference>
<proteinExistence type="predicted"/>